<dbReference type="EMBL" id="JAULSU010000005">
    <property type="protein sequence ID" value="KAK0616454.1"/>
    <property type="molecule type" value="Genomic_DNA"/>
</dbReference>
<name>A0AA39WJD7_9PEZI</name>
<proteinExistence type="predicted"/>
<dbReference type="AlphaFoldDB" id="A0AA39WJD7"/>
<accession>A0AA39WJD7</accession>
<comment type="caution">
    <text evidence="2">The sequence shown here is derived from an EMBL/GenBank/DDBJ whole genome shotgun (WGS) entry which is preliminary data.</text>
</comment>
<evidence type="ECO:0000313" key="3">
    <source>
        <dbReference type="Proteomes" id="UP001175000"/>
    </source>
</evidence>
<protein>
    <submittedName>
        <fullName evidence="2">Uncharacterized protein</fullName>
    </submittedName>
</protein>
<keyword evidence="3" id="KW-1185">Reference proteome</keyword>
<evidence type="ECO:0000256" key="1">
    <source>
        <dbReference type="SAM" id="SignalP"/>
    </source>
</evidence>
<sequence length="101" mass="10515">MRFSLITFLFATAVSAVPAADAADMALDKRQCGTVNGPCDDRECNGFNNPNNGLGVCRWGKYAGCPCANICGNTVGPCGANDCAAINLICQGGRYAGCYCY</sequence>
<dbReference type="Proteomes" id="UP001175000">
    <property type="component" value="Unassembled WGS sequence"/>
</dbReference>
<evidence type="ECO:0000313" key="2">
    <source>
        <dbReference type="EMBL" id="KAK0616454.1"/>
    </source>
</evidence>
<gene>
    <name evidence="2" type="ORF">B0T14DRAFT_568058</name>
</gene>
<reference evidence="2" key="1">
    <citation type="submission" date="2023-06" db="EMBL/GenBank/DDBJ databases">
        <title>Genome-scale phylogeny and comparative genomics of the fungal order Sordariales.</title>
        <authorList>
            <consortium name="Lawrence Berkeley National Laboratory"/>
            <person name="Hensen N."/>
            <person name="Bonometti L."/>
            <person name="Westerberg I."/>
            <person name="Brannstrom I.O."/>
            <person name="Guillou S."/>
            <person name="Cros-Aarteil S."/>
            <person name="Calhoun S."/>
            <person name="Haridas S."/>
            <person name="Kuo A."/>
            <person name="Mondo S."/>
            <person name="Pangilinan J."/>
            <person name="Riley R."/>
            <person name="Labutti K."/>
            <person name="Andreopoulos B."/>
            <person name="Lipzen A."/>
            <person name="Chen C."/>
            <person name="Yanf M."/>
            <person name="Daum C."/>
            <person name="Ng V."/>
            <person name="Clum A."/>
            <person name="Steindorff A."/>
            <person name="Ohm R."/>
            <person name="Martin F."/>
            <person name="Silar P."/>
            <person name="Natvig D."/>
            <person name="Lalanne C."/>
            <person name="Gautier V."/>
            <person name="Ament-Velasquez S.L."/>
            <person name="Kruys A."/>
            <person name="Hutchinson M.I."/>
            <person name="Powell A.J."/>
            <person name="Barry K."/>
            <person name="Miller A.N."/>
            <person name="Grigoriev I.V."/>
            <person name="Debuchy R."/>
            <person name="Gladieux P."/>
            <person name="Thoren M.H."/>
            <person name="Johannesson H."/>
        </authorList>
    </citation>
    <scope>NUCLEOTIDE SEQUENCE</scope>
    <source>
        <strain evidence="2">CBS 606.72</strain>
    </source>
</reference>
<keyword evidence="1" id="KW-0732">Signal</keyword>
<organism evidence="2 3">
    <name type="scientific">Immersiella caudata</name>
    <dbReference type="NCBI Taxonomy" id="314043"/>
    <lineage>
        <taxon>Eukaryota</taxon>
        <taxon>Fungi</taxon>
        <taxon>Dikarya</taxon>
        <taxon>Ascomycota</taxon>
        <taxon>Pezizomycotina</taxon>
        <taxon>Sordariomycetes</taxon>
        <taxon>Sordariomycetidae</taxon>
        <taxon>Sordariales</taxon>
        <taxon>Lasiosphaeriaceae</taxon>
        <taxon>Immersiella</taxon>
    </lineage>
</organism>
<feature type="chain" id="PRO_5041428709" evidence="1">
    <location>
        <begin position="17"/>
        <end position="101"/>
    </location>
</feature>
<feature type="signal peptide" evidence="1">
    <location>
        <begin position="1"/>
        <end position="16"/>
    </location>
</feature>